<reference evidence="2 3" key="1">
    <citation type="submission" date="2019-01" db="EMBL/GenBank/DDBJ databases">
        <title>Ktedonosporobacter rubrisoli SCAWS-G2.</title>
        <authorList>
            <person name="Huang Y."/>
            <person name="Yan B."/>
        </authorList>
    </citation>
    <scope>NUCLEOTIDE SEQUENCE [LARGE SCALE GENOMIC DNA]</scope>
    <source>
        <strain evidence="2 3">SCAWS-G2</strain>
    </source>
</reference>
<dbReference type="Proteomes" id="UP000290365">
    <property type="component" value="Chromosome"/>
</dbReference>
<dbReference type="EMBL" id="CP035758">
    <property type="protein sequence ID" value="QBD75682.1"/>
    <property type="molecule type" value="Genomic_DNA"/>
</dbReference>
<dbReference type="Pfam" id="PF12840">
    <property type="entry name" value="HTH_20"/>
    <property type="match status" value="1"/>
</dbReference>
<name>A0A4P6JL20_KTERU</name>
<dbReference type="OrthoDB" id="5949858at2"/>
<accession>A0A4P6JL20</accession>
<proteinExistence type="predicted"/>
<dbReference type="InterPro" id="IPR011991">
    <property type="entry name" value="ArsR-like_HTH"/>
</dbReference>
<dbReference type="AlphaFoldDB" id="A0A4P6JL20"/>
<evidence type="ECO:0000313" key="3">
    <source>
        <dbReference type="Proteomes" id="UP000290365"/>
    </source>
</evidence>
<dbReference type="GO" id="GO:0003700">
    <property type="term" value="F:DNA-binding transcription factor activity"/>
    <property type="evidence" value="ECO:0007669"/>
    <property type="project" value="InterPro"/>
</dbReference>
<dbReference type="Gene3D" id="6.10.140.2180">
    <property type="match status" value="1"/>
</dbReference>
<dbReference type="InterPro" id="IPR036390">
    <property type="entry name" value="WH_DNA-bd_sf"/>
</dbReference>
<sequence>MKKAELILHPVRMHIILKLHQRALTARQLAEELPDIATTTLYHHLGLLTKAGLLRVVEERQVRGTLNEKTYTLVQGSTTLGEEEMRQASSEELMQYFQVFVSGLLGEFAHYLEHRDASTPTDAGCQTIPLELTDEEFAQFAEAFKAFLRPWSQKQPAPERRRRHLSLVMISQMSKASEKTAETVDPPSSLT</sequence>
<dbReference type="CDD" id="cd00090">
    <property type="entry name" value="HTH_ARSR"/>
    <property type="match status" value="1"/>
</dbReference>
<keyword evidence="3" id="KW-1185">Reference proteome</keyword>
<dbReference type="InterPro" id="IPR036388">
    <property type="entry name" value="WH-like_DNA-bd_sf"/>
</dbReference>
<gene>
    <name evidence="2" type="ORF">EPA93_06550</name>
</gene>
<evidence type="ECO:0000313" key="2">
    <source>
        <dbReference type="EMBL" id="QBD75682.1"/>
    </source>
</evidence>
<dbReference type="InterPro" id="IPR001845">
    <property type="entry name" value="HTH_ArsR_DNA-bd_dom"/>
</dbReference>
<protein>
    <submittedName>
        <fullName evidence="2">ArsR family transcriptional regulator</fullName>
    </submittedName>
</protein>
<dbReference type="Gene3D" id="1.10.10.10">
    <property type="entry name" value="Winged helix-like DNA-binding domain superfamily/Winged helix DNA-binding domain"/>
    <property type="match status" value="1"/>
</dbReference>
<dbReference type="KEGG" id="kbs:EPA93_06550"/>
<dbReference type="RefSeq" id="WP_129886279.1">
    <property type="nucleotide sequence ID" value="NZ_CP035758.1"/>
</dbReference>
<dbReference type="SMART" id="SM00418">
    <property type="entry name" value="HTH_ARSR"/>
    <property type="match status" value="1"/>
</dbReference>
<evidence type="ECO:0000259" key="1">
    <source>
        <dbReference type="SMART" id="SM00418"/>
    </source>
</evidence>
<feature type="domain" description="HTH arsR-type" evidence="1">
    <location>
        <begin position="6"/>
        <end position="102"/>
    </location>
</feature>
<dbReference type="SUPFAM" id="SSF46785">
    <property type="entry name" value="Winged helix' DNA-binding domain"/>
    <property type="match status" value="1"/>
</dbReference>
<organism evidence="2 3">
    <name type="scientific">Ktedonosporobacter rubrisoli</name>
    <dbReference type="NCBI Taxonomy" id="2509675"/>
    <lineage>
        <taxon>Bacteria</taxon>
        <taxon>Bacillati</taxon>
        <taxon>Chloroflexota</taxon>
        <taxon>Ktedonobacteria</taxon>
        <taxon>Ktedonobacterales</taxon>
        <taxon>Ktedonosporobacteraceae</taxon>
        <taxon>Ktedonosporobacter</taxon>
    </lineage>
</organism>